<keyword evidence="9" id="KW-0357">Heparan sulfate</keyword>
<evidence type="ECO:0000313" key="12">
    <source>
        <dbReference type="WBParaSite" id="MCU_005947-RA"/>
    </source>
</evidence>
<dbReference type="Pfam" id="PF01153">
    <property type="entry name" value="Glypican"/>
    <property type="match status" value="1"/>
</dbReference>
<evidence type="ECO:0000256" key="1">
    <source>
        <dbReference type="ARBA" id="ARBA00004609"/>
    </source>
</evidence>
<dbReference type="PANTHER" id="PTHR10822:SF29">
    <property type="entry name" value="DIVISION ABNORMALLY DELAYED PROTEIN"/>
    <property type="match status" value="1"/>
</dbReference>
<evidence type="ECO:0000256" key="8">
    <source>
        <dbReference type="ARBA" id="ARBA00023180"/>
    </source>
</evidence>
<comment type="similarity">
    <text evidence="2 11">Belongs to the glypican family.</text>
</comment>
<name>A0A5K3F958_MESCO</name>
<comment type="subcellular location">
    <subcellularLocation>
        <location evidence="1">Cell membrane</location>
        <topology evidence="1">Lipid-anchor</topology>
        <topology evidence="1">GPI-anchor</topology>
    </subcellularLocation>
</comment>
<evidence type="ECO:0000256" key="9">
    <source>
        <dbReference type="ARBA" id="ARBA00023207"/>
    </source>
</evidence>
<reference evidence="12" key="1">
    <citation type="submission" date="2019-11" db="UniProtKB">
        <authorList>
            <consortium name="WormBaseParasite"/>
        </authorList>
    </citation>
    <scope>IDENTIFICATION</scope>
</reference>
<keyword evidence="5" id="KW-0732">Signal</keyword>
<accession>A0A5K3F958</accession>
<evidence type="ECO:0000256" key="7">
    <source>
        <dbReference type="ARBA" id="ARBA00023136"/>
    </source>
</evidence>
<keyword evidence="4" id="KW-0336">GPI-anchor</keyword>
<keyword evidence="6" id="KW-0654">Proteoglycan</keyword>
<dbReference type="GO" id="GO:0009986">
    <property type="term" value="C:cell surface"/>
    <property type="evidence" value="ECO:0007669"/>
    <property type="project" value="TreeGrafter"/>
</dbReference>
<evidence type="ECO:0000256" key="2">
    <source>
        <dbReference type="ARBA" id="ARBA00010260"/>
    </source>
</evidence>
<dbReference type="GO" id="GO:0009966">
    <property type="term" value="P:regulation of signal transduction"/>
    <property type="evidence" value="ECO:0007669"/>
    <property type="project" value="InterPro"/>
</dbReference>
<organism evidence="12">
    <name type="scientific">Mesocestoides corti</name>
    <name type="common">Flatworm</name>
    <dbReference type="NCBI Taxonomy" id="53468"/>
    <lineage>
        <taxon>Eukaryota</taxon>
        <taxon>Metazoa</taxon>
        <taxon>Spiralia</taxon>
        <taxon>Lophotrochozoa</taxon>
        <taxon>Platyhelminthes</taxon>
        <taxon>Cestoda</taxon>
        <taxon>Eucestoda</taxon>
        <taxon>Cyclophyllidea</taxon>
        <taxon>Mesocestoididae</taxon>
        <taxon>Mesocestoides</taxon>
    </lineage>
</organism>
<keyword evidence="3" id="KW-1003">Cell membrane</keyword>
<dbReference type="InterPro" id="IPR001863">
    <property type="entry name" value="Glypican"/>
</dbReference>
<dbReference type="PANTHER" id="PTHR10822">
    <property type="entry name" value="GLYPICAN"/>
    <property type="match status" value="1"/>
</dbReference>
<keyword evidence="7" id="KW-0472">Membrane</keyword>
<dbReference type="GO" id="GO:1905475">
    <property type="term" value="P:regulation of protein localization to membrane"/>
    <property type="evidence" value="ECO:0007669"/>
    <property type="project" value="TreeGrafter"/>
</dbReference>
<evidence type="ECO:0000256" key="11">
    <source>
        <dbReference type="RuleBase" id="RU003518"/>
    </source>
</evidence>
<dbReference type="GO" id="GO:0098552">
    <property type="term" value="C:side of membrane"/>
    <property type="evidence" value="ECO:0007669"/>
    <property type="project" value="UniProtKB-KW"/>
</dbReference>
<evidence type="ECO:0000256" key="3">
    <source>
        <dbReference type="ARBA" id="ARBA00022475"/>
    </source>
</evidence>
<evidence type="ECO:0000256" key="5">
    <source>
        <dbReference type="ARBA" id="ARBA00022729"/>
    </source>
</evidence>
<evidence type="ECO:0000256" key="6">
    <source>
        <dbReference type="ARBA" id="ARBA00022974"/>
    </source>
</evidence>
<dbReference type="GO" id="GO:0005576">
    <property type="term" value="C:extracellular region"/>
    <property type="evidence" value="ECO:0007669"/>
    <property type="project" value="TreeGrafter"/>
</dbReference>
<dbReference type="GO" id="GO:0005886">
    <property type="term" value="C:plasma membrane"/>
    <property type="evidence" value="ECO:0007669"/>
    <property type="project" value="UniProtKB-SubCell"/>
</dbReference>
<dbReference type="GO" id="GO:0016477">
    <property type="term" value="P:cell migration"/>
    <property type="evidence" value="ECO:0007669"/>
    <property type="project" value="TreeGrafter"/>
</dbReference>
<keyword evidence="8" id="KW-0325">Glycoprotein</keyword>
<evidence type="ECO:0000256" key="4">
    <source>
        <dbReference type="ARBA" id="ARBA00022622"/>
    </source>
</evidence>
<dbReference type="AlphaFoldDB" id="A0A5K3F958"/>
<keyword evidence="10" id="KW-0449">Lipoprotein</keyword>
<proteinExistence type="inferred from homology"/>
<sequence length="494" mass="55250">MCQHKGTSHQYTNYHECLLRHWESVSEVAASFAQSTTVYNDTLDGAAAFLFSLVQALRLTISPISEASNCSWVIDRAVSVQISQTLRILRGLLGHHGCGLSTSRTPDRRGHSEVWEFMKRTKMSGRTFYFLRTVIHLMQSTKALEYLHQLLDAFISFDLGSRGCDRVLMRMHYCSLCAGYPLAHPCPAFCEASLTRCLRPISVLQTAWTNVFDTLYDQLQTSSDPSNLMIKNIAAYAPKAIIEFYRTVMFSVQKMLPPNCKLERLHGDQGFAVDTIAFISRTFRTTGQTQTLRISHKLQMLKHLWTSAPSKICRESIYLSSLTTASSQNCWNGTDIGSYTNGDCLGCDESDYSNAKPSQWSSSNNRAGFTWASVEGDCRAKEVEGASKALMEINCRLKQTFPGAEIGKKIDTSHQFSVSNPHFDNQTVQRLAPSQPRTPDASGRFRYQGGWHQISKLSDENVGKSTNAKPSVHFSTASHLSQICVALLLAREFV</sequence>
<protein>
    <submittedName>
        <fullName evidence="12">Glypican-1</fullName>
    </submittedName>
</protein>
<evidence type="ECO:0000256" key="10">
    <source>
        <dbReference type="ARBA" id="ARBA00023288"/>
    </source>
</evidence>
<dbReference type="WBParaSite" id="MCU_005947-RA">
    <property type="protein sequence ID" value="MCU_005947-RA"/>
    <property type="gene ID" value="MCU_005947"/>
</dbReference>